<sequence>MRMRAAGTAVLGALALSVLAVPAAQAADDHRGDTKISNVVVNGGKPVVVGATGSKTITVSFTATDDSGISWAQAILYHGKDIEHSDSGAVANTSDKRSVCTKVSATKANCKATYTLTARKNLINEVAGGWKVWAIAQGKDTDYTKKENAKTFQAQRLAKLTADASPEPVAKGKTLTVTGGLTRANWNGGTYAGYTGQPVKLQFRKQGASGYTTLKTVKTDSKGRLKTTVKATADGSYRFSFAGTSTTSAVSSAGDFVDVK</sequence>
<feature type="chain" id="PRO_5037838915" description="Calcium-binding protein" evidence="1">
    <location>
        <begin position="27"/>
        <end position="260"/>
    </location>
</feature>
<keyword evidence="3" id="KW-1185">Reference proteome</keyword>
<dbReference type="Proteomes" id="UP000619355">
    <property type="component" value="Unassembled WGS sequence"/>
</dbReference>
<gene>
    <name evidence="2" type="ORF">GCM10018980_62850</name>
</gene>
<evidence type="ECO:0008006" key="4">
    <source>
        <dbReference type="Google" id="ProtNLM"/>
    </source>
</evidence>
<proteinExistence type="predicted"/>
<name>A0A919KF70_9ACTN</name>
<evidence type="ECO:0000256" key="1">
    <source>
        <dbReference type="SAM" id="SignalP"/>
    </source>
</evidence>
<dbReference type="EMBL" id="BNBF01000024">
    <property type="protein sequence ID" value="GHG68913.1"/>
    <property type="molecule type" value="Genomic_DNA"/>
</dbReference>
<keyword evidence="1" id="KW-0732">Signal</keyword>
<protein>
    <recommendedName>
        <fullName evidence="4">Calcium-binding protein</fullName>
    </recommendedName>
</protein>
<dbReference type="AlphaFoldDB" id="A0A919KF70"/>
<comment type="caution">
    <text evidence="2">The sequence shown here is derived from an EMBL/GenBank/DDBJ whole genome shotgun (WGS) entry which is preliminary data.</text>
</comment>
<organism evidence="2 3">
    <name type="scientific">Streptomyces capoamus</name>
    <dbReference type="NCBI Taxonomy" id="68183"/>
    <lineage>
        <taxon>Bacteria</taxon>
        <taxon>Bacillati</taxon>
        <taxon>Actinomycetota</taxon>
        <taxon>Actinomycetes</taxon>
        <taxon>Kitasatosporales</taxon>
        <taxon>Streptomycetaceae</taxon>
        <taxon>Streptomyces</taxon>
    </lineage>
</organism>
<accession>A0A919KF70</accession>
<feature type="signal peptide" evidence="1">
    <location>
        <begin position="1"/>
        <end position="26"/>
    </location>
</feature>
<reference evidence="3" key="1">
    <citation type="journal article" date="2019" name="Int. J. Syst. Evol. Microbiol.">
        <title>The Global Catalogue of Microorganisms (GCM) 10K type strain sequencing project: providing services to taxonomists for standard genome sequencing and annotation.</title>
        <authorList>
            <consortium name="The Broad Institute Genomics Platform"/>
            <consortium name="The Broad Institute Genome Sequencing Center for Infectious Disease"/>
            <person name="Wu L."/>
            <person name="Ma J."/>
        </authorList>
    </citation>
    <scope>NUCLEOTIDE SEQUENCE [LARGE SCALE GENOMIC DNA]</scope>
    <source>
        <strain evidence="3">JCM 4253</strain>
    </source>
</reference>
<evidence type="ECO:0000313" key="3">
    <source>
        <dbReference type="Proteomes" id="UP000619355"/>
    </source>
</evidence>
<evidence type="ECO:0000313" key="2">
    <source>
        <dbReference type="EMBL" id="GHG68913.1"/>
    </source>
</evidence>
<dbReference type="RefSeq" id="WP_189985515.1">
    <property type="nucleotide sequence ID" value="NZ_BNBF01000024.1"/>
</dbReference>